<evidence type="ECO:0000256" key="5">
    <source>
        <dbReference type="ARBA" id="ARBA00022692"/>
    </source>
</evidence>
<organism evidence="16 17">
    <name type="scientific">Galendromus occidentalis</name>
    <name type="common">western predatory mite</name>
    <dbReference type="NCBI Taxonomy" id="34638"/>
    <lineage>
        <taxon>Eukaryota</taxon>
        <taxon>Metazoa</taxon>
        <taxon>Ecdysozoa</taxon>
        <taxon>Arthropoda</taxon>
        <taxon>Chelicerata</taxon>
        <taxon>Arachnida</taxon>
        <taxon>Acari</taxon>
        <taxon>Parasitiformes</taxon>
        <taxon>Mesostigmata</taxon>
        <taxon>Gamasina</taxon>
        <taxon>Phytoseioidea</taxon>
        <taxon>Phytoseiidae</taxon>
        <taxon>Typhlodrominae</taxon>
        <taxon>Galendromus</taxon>
    </lineage>
</organism>
<evidence type="ECO:0000256" key="7">
    <source>
        <dbReference type="ARBA" id="ARBA00022958"/>
    </source>
</evidence>
<feature type="compositionally biased region" description="Basic and acidic residues" evidence="13">
    <location>
        <begin position="286"/>
        <end position="297"/>
    </location>
</feature>
<evidence type="ECO:0000259" key="15">
    <source>
        <dbReference type="Pfam" id="PF07885"/>
    </source>
</evidence>
<feature type="transmembrane region" description="Helical" evidence="14">
    <location>
        <begin position="203"/>
        <end position="224"/>
    </location>
</feature>
<comment type="similarity">
    <text evidence="2 12">Belongs to the two pore domain potassium channel (TC 1.A.1.8) family.</text>
</comment>
<keyword evidence="4" id="KW-0633">Potassium transport</keyword>
<feature type="region of interest" description="Disordered" evidence="13">
    <location>
        <begin position="278"/>
        <end position="318"/>
    </location>
</feature>
<feature type="transmembrane region" description="Helical" evidence="14">
    <location>
        <begin position="73"/>
        <end position="97"/>
    </location>
</feature>
<accession>A0AAJ6QYL7</accession>
<dbReference type="PRINTS" id="PR01095">
    <property type="entry name" value="TASKCHANNEL"/>
</dbReference>
<keyword evidence="9 12" id="KW-0406">Ion transport</keyword>
<dbReference type="Proteomes" id="UP000694867">
    <property type="component" value="Unplaced"/>
</dbReference>
<keyword evidence="3 12" id="KW-0813">Transport</keyword>
<dbReference type="GO" id="GO:0015271">
    <property type="term" value="F:outward rectifier potassium channel activity"/>
    <property type="evidence" value="ECO:0007669"/>
    <property type="project" value="TreeGrafter"/>
</dbReference>
<evidence type="ECO:0000256" key="10">
    <source>
        <dbReference type="ARBA" id="ARBA00023136"/>
    </source>
</evidence>
<keyword evidence="6" id="KW-0631">Potassium channel</keyword>
<dbReference type="Gene3D" id="1.10.287.70">
    <property type="match status" value="1"/>
</dbReference>
<feature type="transmembrane region" description="Helical" evidence="14">
    <location>
        <begin position="382"/>
        <end position="403"/>
    </location>
</feature>
<name>A0AAJ6QYL7_9ACAR</name>
<keyword evidence="8 14" id="KW-1133">Transmembrane helix</keyword>
<keyword evidence="10 14" id="KW-0472">Membrane</keyword>
<feature type="transmembrane region" description="Helical" evidence="14">
    <location>
        <begin position="327"/>
        <end position="347"/>
    </location>
</feature>
<evidence type="ECO:0000256" key="12">
    <source>
        <dbReference type="RuleBase" id="RU003857"/>
    </source>
</evidence>
<reference evidence="17" key="1">
    <citation type="submission" date="2025-08" db="UniProtKB">
        <authorList>
            <consortium name="RefSeq"/>
        </authorList>
    </citation>
    <scope>IDENTIFICATION</scope>
</reference>
<evidence type="ECO:0000256" key="4">
    <source>
        <dbReference type="ARBA" id="ARBA00022538"/>
    </source>
</evidence>
<feature type="domain" description="Potassium channel" evidence="15">
    <location>
        <begin position="168"/>
        <end position="225"/>
    </location>
</feature>
<dbReference type="PANTHER" id="PTHR11003:SF335">
    <property type="entry name" value="POTASSIUM CHANNEL DOMAIN-CONTAINING PROTEIN"/>
    <property type="match status" value="1"/>
</dbReference>
<dbReference type="PANTHER" id="PTHR11003">
    <property type="entry name" value="POTASSIUM CHANNEL, SUBFAMILY K"/>
    <property type="match status" value="1"/>
</dbReference>
<evidence type="ECO:0000313" key="16">
    <source>
        <dbReference type="Proteomes" id="UP000694867"/>
    </source>
</evidence>
<keyword evidence="16" id="KW-1185">Reference proteome</keyword>
<keyword evidence="11 12" id="KW-0407">Ion channel</keyword>
<evidence type="ECO:0000256" key="2">
    <source>
        <dbReference type="ARBA" id="ARBA00006666"/>
    </source>
</evidence>
<dbReference type="GO" id="GO:0022841">
    <property type="term" value="F:potassium ion leak channel activity"/>
    <property type="evidence" value="ECO:0007669"/>
    <property type="project" value="TreeGrafter"/>
</dbReference>
<comment type="subcellular location">
    <subcellularLocation>
        <location evidence="1">Membrane</location>
        <topology evidence="1">Multi-pass membrane protein</topology>
    </subcellularLocation>
</comment>
<keyword evidence="5 12" id="KW-0812">Transmembrane</keyword>
<evidence type="ECO:0000256" key="3">
    <source>
        <dbReference type="ARBA" id="ARBA00022448"/>
    </source>
</evidence>
<dbReference type="GO" id="GO:0030322">
    <property type="term" value="P:stabilization of membrane potential"/>
    <property type="evidence" value="ECO:0007669"/>
    <property type="project" value="TreeGrafter"/>
</dbReference>
<dbReference type="AlphaFoldDB" id="A0AAJ6QYL7"/>
<dbReference type="Pfam" id="PF07885">
    <property type="entry name" value="Ion_trans_2"/>
    <property type="match status" value="2"/>
</dbReference>
<dbReference type="GO" id="GO:0005886">
    <property type="term" value="C:plasma membrane"/>
    <property type="evidence" value="ECO:0007669"/>
    <property type="project" value="TreeGrafter"/>
</dbReference>
<feature type="transmembrane region" description="Helical" evidence="14">
    <location>
        <begin position="170"/>
        <end position="191"/>
    </location>
</feature>
<evidence type="ECO:0000313" key="17">
    <source>
        <dbReference type="RefSeq" id="XP_003748320.2"/>
    </source>
</evidence>
<protein>
    <submittedName>
        <fullName evidence="17">TWiK family of potassium channels protein 18</fullName>
    </submittedName>
</protein>
<proteinExistence type="inferred from homology"/>
<evidence type="ECO:0000256" key="11">
    <source>
        <dbReference type="ARBA" id="ARBA00023303"/>
    </source>
</evidence>
<dbReference type="InterPro" id="IPR003280">
    <property type="entry name" value="2pore_dom_K_chnl"/>
</dbReference>
<evidence type="ECO:0000256" key="14">
    <source>
        <dbReference type="SAM" id="Phobius"/>
    </source>
</evidence>
<keyword evidence="7" id="KW-0630">Potassium</keyword>
<dbReference type="InterPro" id="IPR003092">
    <property type="entry name" value="2pore_dom_K_chnl_TASK"/>
</dbReference>
<gene>
    <name evidence="17" type="primary">LOC100900799</name>
</gene>
<evidence type="ECO:0000256" key="6">
    <source>
        <dbReference type="ARBA" id="ARBA00022826"/>
    </source>
</evidence>
<dbReference type="SUPFAM" id="SSF81324">
    <property type="entry name" value="Voltage-gated potassium channels"/>
    <property type="match status" value="2"/>
</dbReference>
<dbReference type="KEGG" id="goe:100900799"/>
<evidence type="ECO:0000256" key="9">
    <source>
        <dbReference type="ARBA" id="ARBA00023065"/>
    </source>
</evidence>
<dbReference type="RefSeq" id="XP_003748320.2">
    <property type="nucleotide sequence ID" value="XM_003748272.2"/>
</dbReference>
<feature type="region of interest" description="Disordered" evidence="13">
    <location>
        <begin position="1"/>
        <end position="22"/>
    </location>
</feature>
<evidence type="ECO:0000256" key="8">
    <source>
        <dbReference type="ARBA" id="ARBA00022989"/>
    </source>
</evidence>
<dbReference type="GeneID" id="100900799"/>
<evidence type="ECO:0000256" key="1">
    <source>
        <dbReference type="ARBA" id="ARBA00004141"/>
    </source>
</evidence>
<sequence>MSTAEHSRGPAGRSGSPLRPASFIRTSSGTYVITGCERSPRFVVVNPMHVMTLSRRSLGVKLAQRFQHASQKWFTHVILLSVLMCYCMAGAVVFKIIEGPYEGSIKNSVVEVRQTIIDQIYRNLTRTSGCACPESRAWKVFATERMKDYQEQLLAMWKAGVKSSPEKRMWTFWGSMFYCGTVFTTIGYGNIAPSTGAGRIATILYASIGIPLLLTVLADLGKLFTRVMKLAFRWIQKFYETDEVRYIRQKSQEAAKTPKQFLLPWVARLPRFDFATPEEEYEEEEKPPPADHDDAEKAAGTTKVQQPRAVRGKTRRRARRELPAPPIPVSLVVAFLLIYMLCGSLAFSIFHEWTMFESFYFIFVSMSTIGFGDYVPEHPLTMMATFVYLLFGLALTSMCINVIQEKLNATFQKAKLHIALSLGLEPEAFQDEGLTTVYEDLREDFVERLDDMKRGSIVQL</sequence>
<dbReference type="InterPro" id="IPR013099">
    <property type="entry name" value="K_chnl_dom"/>
</dbReference>
<feature type="domain" description="Potassium channel" evidence="15">
    <location>
        <begin position="336"/>
        <end position="407"/>
    </location>
</feature>
<dbReference type="PRINTS" id="PR01333">
    <property type="entry name" value="2POREKCHANEL"/>
</dbReference>
<evidence type="ECO:0000256" key="13">
    <source>
        <dbReference type="SAM" id="MobiDB-lite"/>
    </source>
</evidence>